<reference evidence="2" key="1">
    <citation type="submission" date="2011-04" db="EMBL/GenBank/DDBJ databases">
        <title>Evolution of plant cell wall degrading machinery underlies the functional diversity of forest fungi.</title>
        <authorList>
            <consortium name="US DOE Joint Genome Institute (JGI-PGF)"/>
            <person name="Eastwood D.C."/>
            <person name="Floudas D."/>
            <person name="Binder M."/>
            <person name="Majcherczyk A."/>
            <person name="Schneider P."/>
            <person name="Aerts A."/>
            <person name="Asiegbu F.O."/>
            <person name="Baker S.E."/>
            <person name="Barry K."/>
            <person name="Bendiksby M."/>
            <person name="Blumentritt M."/>
            <person name="Coutinho P.M."/>
            <person name="Cullen D."/>
            <person name="Cullen D."/>
            <person name="Gathman A."/>
            <person name="Goodell B."/>
            <person name="Henrissat B."/>
            <person name="Ihrmark K."/>
            <person name="Kauserud H."/>
            <person name="Kohler A."/>
            <person name="LaButti K."/>
            <person name="Lapidus A."/>
            <person name="Lavin J.L."/>
            <person name="Lee Y.-H."/>
            <person name="Lindquist E."/>
            <person name="Lilly W."/>
            <person name="Lucas S."/>
            <person name="Morin E."/>
            <person name="Murat C."/>
            <person name="Oguiza J.A."/>
            <person name="Park J."/>
            <person name="Pisabarro A.G."/>
            <person name="Riley R."/>
            <person name="Rosling A."/>
            <person name="Salamov A."/>
            <person name="Schmidt O."/>
            <person name="Schmutz J."/>
            <person name="Skrede I."/>
            <person name="Stenlid J."/>
            <person name="Wiebenga A."/>
            <person name="Xie X."/>
            <person name="Kues U."/>
            <person name="Hibbett D.S."/>
            <person name="Hoffmeister D."/>
            <person name="Hogberg N."/>
            <person name="Martin F."/>
            <person name="Grigoriev I.V."/>
            <person name="Watkinson S.C."/>
        </authorList>
    </citation>
    <scope>NUCLEOTIDE SEQUENCE</scope>
    <source>
        <strain evidence="2">S7.9</strain>
    </source>
</reference>
<dbReference type="RefSeq" id="XP_007313829.1">
    <property type="nucleotide sequence ID" value="XM_007313767.1"/>
</dbReference>
<dbReference type="AlphaFoldDB" id="F8NJA3"/>
<protein>
    <submittedName>
        <fullName evidence="2">Uncharacterized protein</fullName>
    </submittedName>
</protein>
<organism>
    <name type="scientific">Serpula lacrymans var. lacrymans (strain S7.9)</name>
    <name type="common">Dry rot fungus</name>
    <dbReference type="NCBI Taxonomy" id="578457"/>
    <lineage>
        <taxon>Eukaryota</taxon>
        <taxon>Fungi</taxon>
        <taxon>Dikarya</taxon>
        <taxon>Basidiomycota</taxon>
        <taxon>Agaricomycotina</taxon>
        <taxon>Agaricomycetes</taxon>
        <taxon>Agaricomycetidae</taxon>
        <taxon>Boletales</taxon>
        <taxon>Coniophorineae</taxon>
        <taxon>Serpulaceae</taxon>
        <taxon>Serpula</taxon>
    </lineage>
</organism>
<sequence>MPLLGKKRDQNSPTTNDQIQDRGAVPSSNPNLARTTGGNTLPGQNPYQSASGGDNMNVGTNQLGPGRTSASGAGGAQGIPPTDMLNANQGSGGGGGSHAFTGRVEHAVGSMIGSNALKAKGMQKQQEANSINLQGQELAEAERLEREALMRRERAVAHGAHPDNKHLGSNPNASALQDYGTGQEQGGRGVGGYNQGTGGYGRQSGQ</sequence>
<evidence type="ECO:0000256" key="1">
    <source>
        <dbReference type="SAM" id="MobiDB-lite"/>
    </source>
</evidence>
<proteinExistence type="predicted"/>
<dbReference type="EMBL" id="GL945429">
    <property type="protein sequence ID" value="EGO29587.1"/>
    <property type="molecule type" value="Genomic_DNA"/>
</dbReference>
<feature type="compositionally biased region" description="Basic and acidic residues" evidence="1">
    <location>
        <begin position="157"/>
        <end position="166"/>
    </location>
</feature>
<dbReference type="HOGENOM" id="CLU_089006_0_0_1"/>
<feature type="compositionally biased region" description="Gly residues" evidence="1">
    <location>
        <begin position="183"/>
        <end position="206"/>
    </location>
</feature>
<feature type="compositionally biased region" description="Polar residues" evidence="1">
    <location>
        <begin position="26"/>
        <end position="71"/>
    </location>
</feature>
<feature type="compositionally biased region" description="Basic and acidic residues" evidence="1">
    <location>
        <begin position="1"/>
        <end position="10"/>
    </location>
</feature>
<dbReference type="OrthoDB" id="2590620at2759"/>
<gene>
    <name evidence="2" type="ORF">SERLADRAFT_457532</name>
</gene>
<dbReference type="KEGG" id="sla:SERLADRAFT_457532"/>
<feature type="region of interest" description="Disordered" evidence="1">
    <location>
        <begin position="1"/>
        <end position="101"/>
    </location>
</feature>
<dbReference type="GeneID" id="18817541"/>
<name>F8NJA3_SERL9</name>
<feature type="region of interest" description="Disordered" evidence="1">
    <location>
        <begin position="157"/>
        <end position="206"/>
    </location>
</feature>
<dbReference type="Proteomes" id="UP000008064">
    <property type="component" value="Unassembled WGS sequence"/>
</dbReference>
<evidence type="ECO:0000313" key="2">
    <source>
        <dbReference type="EMBL" id="EGO29587.1"/>
    </source>
</evidence>
<accession>F8NJA3</accession>